<dbReference type="AlphaFoldDB" id="A0A067T0C9"/>
<keyword evidence="2" id="KW-1185">Reference proteome</keyword>
<evidence type="ECO:0000313" key="1">
    <source>
        <dbReference type="EMBL" id="KDR76591.1"/>
    </source>
</evidence>
<proteinExistence type="predicted"/>
<organism evidence="1 2">
    <name type="scientific">Galerina marginata (strain CBS 339.88)</name>
    <dbReference type="NCBI Taxonomy" id="685588"/>
    <lineage>
        <taxon>Eukaryota</taxon>
        <taxon>Fungi</taxon>
        <taxon>Dikarya</taxon>
        <taxon>Basidiomycota</taxon>
        <taxon>Agaricomycotina</taxon>
        <taxon>Agaricomycetes</taxon>
        <taxon>Agaricomycetidae</taxon>
        <taxon>Agaricales</taxon>
        <taxon>Agaricineae</taxon>
        <taxon>Strophariaceae</taxon>
        <taxon>Galerina</taxon>
    </lineage>
</organism>
<evidence type="ECO:0000313" key="2">
    <source>
        <dbReference type="Proteomes" id="UP000027222"/>
    </source>
</evidence>
<protein>
    <submittedName>
        <fullName evidence="1">Uncharacterized protein</fullName>
    </submittedName>
</protein>
<gene>
    <name evidence="1" type="ORF">GALMADRAFT_451935</name>
</gene>
<dbReference type="Proteomes" id="UP000027222">
    <property type="component" value="Unassembled WGS sequence"/>
</dbReference>
<sequence>MWRQRPNNHRFRRVLQTKIMMPPKSDHPSDVCLSNSMDKFFSADLSPWPGRFEGAKFSQ</sequence>
<dbReference type="EMBL" id="KL142378">
    <property type="protein sequence ID" value="KDR76591.1"/>
    <property type="molecule type" value="Genomic_DNA"/>
</dbReference>
<dbReference type="HOGENOM" id="CLU_2960922_0_0_1"/>
<reference evidence="2" key="1">
    <citation type="journal article" date="2014" name="Proc. Natl. Acad. Sci. U.S.A.">
        <title>Extensive sampling of basidiomycete genomes demonstrates inadequacy of the white-rot/brown-rot paradigm for wood decay fungi.</title>
        <authorList>
            <person name="Riley R."/>
            <person name="Salamov A.A."/>
            <person name="Brown D.W."/>
            <person name="Nagy L.G."/>
            <person name="Floudas D."/>
            <person name="Held B.W."/>
            <person name="Levasseur A."/>
            <person name="Lombard V."/>
            <person name="Morin E."/>
            <person name="Otillar R."/>
            <person name="Lindquist E.A."/>
            <person name="Sun H."/>
            <person name="LaButti K.M."/>
            <person name="Schmutz J."/>
            <person name="Jabbour D."/>
            <person name="Luo H."/>
            <person name="Baker S.E."/>
            <person name="Pisabarro A.G."/>
            <person name="Walton J.D."/>
            <person name="Blanchette R.A."/>
            <person name="Henrissat B."/>
            <person name="Martin F."/>
            <person name="Cullen D."/>
            <person name="Hibbett D.S."/>
            <person name="Grigoriev I.V."/>
        </authorList>
    </citation>
    <scope>NUCLEOTIDE SEQUENCE [LARGE SCALE GENOMIC DNA]</scope>
    <source>
        <strain evidence="2">CBS 339.88</strain>
    </source>
</reference>
<accession>A0A067T0C9</accession>
<name>A0A067T0C9_GALM3</name>